<gene>
    <name evidence="1" type="ORF">UREG_03819</name>
</gene>
<dbReference type="eggNOG" id="KOG0059">
    <property type="taxonomic scope" value="Eukaryota"/>
</dbReference>
<accession>C4JLW1</accession>
<reference evidence="2" key="1">
    <citation type="journal article" date="2009" name="Genome Res.">
        <title>Comparative genomic analyses of the human fungal pathogens Coccidioides and their relatives.</title>
        <authorList>
            <person name="Sharpton T.J."/>
            <person name="Stajich J.E."/>
            <person name="Rounsley S.D."/>
            <person name="Gardner M.J."/>
            <person name="Wortman J.R."/>
            <person name="Jordar V.S."/>
            <person name="Maiti R."/>
            <person name="Kodira C.D."/>
            <person name="Neafsey D.E."/>
            <person name="Zeng Q."/>
            <person name="Hung C.-Y."/>
            <person name="McMahan C."/>
            <person name="Muszewska A."/>
            <person name="Grynberg M."/>
            <person name="Mandel M.A."/>
            <person name="Kellner E.M."/>
            <person name="Barker B.M."/>
            <person name="Galgiani J.N."/>
            <person name="Orbach M.J."/>
            <person name="Kirkland T.N."/>
            <person name="Cole G.T."/>
            <person name="Henn M.R."/>
            <person name="Birren B.W."/>
            <person name="Taylor J.W."/>
        </authorList>
    </citation>
    <scope>NUCLEOTIDE SEQUENCE [LARGE SCALE GENOMIC DNA]</scope>
    <source>
        <strain evidence="2">UAMH 1704</strain>
    </source>
</reference>
<evidence type="ECO:0000313" key="2">
    <source>
        <dbReference type="Proteomes" id="UP000002058"/>
    </source>
</evidence>
<dbReference type="STRING" id="336963.C4JLW1"/>
<dbReference type="HOGENOM" id="CLU_1310919_0_0_1"/>
<evidence type="ECO:0000313" key="1">
    <source>
        <dbReference type="EMBL" id="EEP78973.1"/>
    </source>
</evidence>
<dbReference type="KEGG" id="ure:UREG_03819"/>
<dbReference type="GeneID" id="8444195"/>
<dbReference type="Proteomes" id="UP000002058">
    <property type="component" value="Unassembled WGS sequence"/>
</dbReference>
<keyword evidence="2" id="KW-1185">Reference proteome</keyword>
<dbReference type="VEuPathDB" id="FungiDB:UREG_03819"/>
<dbReference type="InParanoid" id="C4JLW1"/>
<dbReference type="RefSeq" id="XP_002544302.1">
    <property type="nucleotide sequence ID" value="XM_002544256.1"/>
</dbReference>
<dbReference type="EMBL" id="CH476616">
    <property type="protein sequence ID" value="EEP78973.1"/>
    <property type="molecule type" value="Genomic_DNA"/>
</dbReference>
<name>C4JLW1_UNCRE</name>
<protein>
    <submittedName>
        <fullName evidence="1">Uncharacterized protein</fullName>
    </submittedName>
</protein>
<dbReference type="OrthoDB" id="4540728at2759"/>
<proteinExistence type="predicted"/>
<organism evidence="1 2">
    <name type="scientific">Uncinocarpus reesii (strain UAMH 1704)</name>
    <dbReference type="NCBI Taxonomy" id="336963"/>
    <lineage>
        <taxon>Eukaryota</taxon>
        <taxon>Fungi</taxon>
        <taxon>Dikarya</taxon>
        <taxon>Ascomycota</taxon>
        <taxon>Pezizomycotina</taxon>
        <taxon>Eurotiomycetes</taxon>
        <taxon>Eurotiomycetidae</taxon>
        <taxon>Onygenales</taxon>
        <taxon>Onygenaceae</taxon>
        <taxon>Uncinocarpus</taxon>
    </lineage>
</organism>
<dbReference type="AlphaFoldDB" id="C4JLW1"/>
<sequence length="210" mass="22944">MAFFRQVWTLFVKNVLITLVRPWLTTSIRAFLLPVVFVAFLSYARNLFIPPAKFGIGEPTPIRSLPNALDAVSGGRDKVVFVNSGFTGGAIDRVIAQVAEPVRSSGKKVEILSSPDQLADSCKSTLLGTSYCIAAAVFYASPTEDLANIGTIRSRQMAAWEAARSGPQTPTTMLRYTSCHSSMRWTGPSRLLTTPVMVLLLQRLFVTRAS</sequence>